<gene>
    <name evidence="4" type="ORF">QMQ05_01470</name>
</gene>
<dbReference type="GO" id="GO:0016747">
    <property type="term" value="F:acyltransferase activity, transferring groups other than amino-acyl groups"/>
    <property type="evidence" value="ECO:0007669"/>
    <property type="project" value="InterPro"/>
</dbReference>
<dbReference type="EMBL" id="CP125942">
    <property type="protein sequence ID" value="XAO46245.1"/>
    <property type="molecule type" value="Genomic_DNA"/>
</dbReference>
<reference evidence="4 5" key="1">
    <citation type="submission" date="2023-05" db="EMBL/GenBank/DDBJ databases">
        <title>Glutamicibacter sp. B1, complete genome.</title>
        <authorList>
            <person name="Long Y.H."/>
            <person name="Fang T."/>
            <person name="Li X.Y."/>
        </authorList>
    </citation>
    <scope>NUCLEOTIDE SEQUENCE [LARGE SCALE GENOMIC DNA]</scope>
    <source>
        <strain evidence="4 5">B1</strain>
    </source>
</reference>
<evidence type="ECO:0000313" key="5">
    <source>
        <dbReference type="Proteomes" id="UP001486888"/>
    </source>
</evidence>
<feature type="domain" description="N-acetyltransferase" evidence="3">
    <location>
        <begin position="3"/>
        <end position="157"/>
    </location>
</feature>
<organism evidence="4 5">
    <name type="scientific">Glutamicibacter ectropisis</name>
    <dbReference type="NCBI Taxonomy" id="3046593"/>
    <lineage>
        <taxon>Bacteria</taxon>
        <taxon>Bacillati</taxon>
        <taxon>Actinomycetota</taxon>
        <taxon>Actinomycetes</taxon>
        <taxon>Micrococcales</taxon>
        <taxon>Micrococcaceae</taxon>
        <taxon>Glutamicibacter</taxon>
    </lineage>
</organism>
<dbReference type="InterPro" id="IPR050832">
    <property type="entry name" value="Bact_Acetyltransf"/>
</dbReference>
<dbReference type="SUPFAM" id="SSF55729">
    <property type="entry name" value="Acyl-CoA N-acyltransferases (Nat)"/>
    <property type="match status" value="1"/>
</dbReference>
<keyword evidence="2" id="KW-0012">Acyltransferase</keyword>
<accession>A0AAU6WE43</accession>
<name>A0AAU6WE43_9MICC</name>
<dbReference type="Gene3D" id="3.40.630.30">
    <property type="match status" value="1"/>
</dbReference>
<evidence type="ECO:0000259" key="3">
    <source>
        <dbReference type="PROSITE" id="PS51186"/>
    </source>
</evidence>
<protein>
    <submittedName>
        <fullName evidence="4">GNAT family N-acetyltransferase</fullName>
    </submittedName>
</protein>
<dbReference type="RefSeq" id="WP_345472404.1">
    <property type="nucleotide sequence ID" value="NZ_CP125942.1"/>
</dbReference>
<sequence>MSIIVRRADSSDIPAIQAIGLLTWPTTYLPFTSPNYVLANLNSWWTESAVRQTIEEDVTFVACDGEQVLGAVTVGEFEGESVIWKIYVLPEAQGKRIGLMLMNTALELIGENCDARLEFVKGNEHARDFYEKAGFTFDFEEEPGDGSVTVWMRRKARATSR</sequence>
<dbReference type="Pfam" id="PF00583">
    <property type="entry name" value="Acetyltransf_1"/>
    <property type="match status" value="1"/>
</dbReference>
<dbReference type="CDD" id="cd04301">
    <property type="entry name" value="NAT_SF"/>
    <property type="match status" value="1"/>
</dbReference>
<evidence type="ECO:0000313" key="4">
    <source>
        <dbReference type="EMBL" id="XAO46245.1"/>
    </source>
</evidence>
<dbReference type="PANTHER" id="PTHR43877:SF2">
    <property type="entry name" value="AMINOALKYLPHOSPHONATE N-ACETYLTRANSFERASE-RELATED"/>
    <property type="match status" value="1"/>
</dbReference>
<dbReference type="Proteomes" id="UP001486888">
    <property type="component" value="Chromosome"/>
</dbReference>
<evidence type="ECO:0000256" key="2">
    <source>
        <dbReference type="ARBA" id="ARBA00023315"/>
    </source>
</evidence>
<dbReference type="AlphaFoldDB" id="A0AAU6WE43"/>
<dbReference type="InterPro" id="IPR000182">
    <property type="entry name" value="GNAT_dom"/>
</dbReference>
<dbReference type="PROSITE" id="PS51186">
    <property type="entry name" value="GNAT"/>
    <property type="match status" value="1"/>
</dbReference>
<dbReference type="KEGG" id="gey:QMQ05_01470"/>
<dbReference type="InterPro" id="IPR016181">
    <property type="entry name" value="Acyl_CoA_acyltransferase"/>
</dbReference>
<evidence type="ECO:0000256" key="1">
    <source>
        <dbReference type="ARBA" id="ARBA00022679"/>
    </source>
</evidence>
<keyword evidence="1" id="KW-0808">Transferase</keyword>
<keyword evidence="5" id="KW-1185">Reference proteome</keyword>
<proteinExistence type="predicted"/>
<dbReference type="PANTHER" id="PTHR43877">
    <property type="entry name" value="AMINOALKYLPHOSPHONATE N-ACETYLTRANSFERASE-RELATED-RELATED"/>
    <property type="match status" value="1"/>
</dbReference>